<dbReference type="Proteomes" id="UP000035170">
    <property type="component" value="Unassembled WGS sequence"/>
</dbReference>
<dbReference type="EMBL" id="JZWI01000022">
    <property type="protein sequence ID" value="KLN54683.1"/>
    <property type="molecule type" value="Genomic_DNA"/>
</dbReference>
<dbReference type="PROSITE" id="PS00409">
    <property type="entry name" value="PROKAR_NTER_METHYL"/>
    <property type="match status" value="1"/>
</dbReference>
<keyword evidence="1" id="KW-0812">Transmembrane</keyword>
<evidence type="ECO:0000313" key="2">
    <source>
        <dbReference type="EMBL" id="KLN54683.1"/>
    </source>
</evidence>
<dbReference type="AlphaFoldDB" id="A0A0H2LWR3"/>
<dbReference type="GO" id="GO:0043683">
    <property type="term" value="P:type IV pilus assembly"/>
    <property type="evidence" value="ECO:0007669"/>
    <property type="project" value="InterPro"/>
</dbReference>
<feature type="transmembrane region" description="Helical" evidence="1">
    <location>
        <begin position="21"/>
        <end position="41"/>
    </location>
</feature>
<dbReference type="RefSeq" id="WP_047785941.1">
    <property type="nucleotide sequence ID" value="NZ_JZWI01000022.1"/>
</dbReference>
<dbReference type="Pfam" id="PF07963">
    <property type="entry name" value="N_methyl"/>
    <property type="match status" value="1"/>
</dbReference>
<reference evidence="2 3" key="1">
    <citation type="submission" date="2015-03" db="EMBL/GenBank/DDBJ databases">
        <title>Genome sequence of Variovorax paradoxus TBEA6.</title>
        <authorList>
            <person name="Poehlein A."/>
            <person name="Schuldes J."/>
            <person name="Wuebbeler J.H."/>
            <person name="Hiessl S."/>
            <person name="Steinbuechel A."/>
            <person name="Daniel R."/>
        </authorList>
    </citation>
    <scope>NUCLEOTIDE SEQUENCE [LARGE SCALE GENOMIC DNA]</scope>
    <source>
        <strain evidence="2 3">TBEA6</strain>
    </source>
</reference>
<dbReference type="Pfam" id="PF16074">
    <property type="entry name" value="PilW"/>
    <property type="match status" value="1"/>
</dbReference>
<proteinExistence type="predicted"/>
<dbReference type="InterPro" id="IPR012902">
    <property type="entry name" value="N_methyl_site"/>
</dbReference>
<protein>
    <recommendedName>
        <fullName evidence="4">Pilus assembly protein PilW</fullName>
    </recommendedName>
</protein>
<evidence type="ECO:0008006" key="4">
    <source>
        <dbReference type="Google" id="ProtNLM"/>
    </source>
</evidence>
<gene>
    <name evidence="2" type="ORF">VPARA_43250</name>
</gene>
<keyword evidence="3" id="KW-1185">Reference proteome</keyword>
<dbReference type="InterPro" id="IPR032092">
    <property type="entry name" value="PilW"/>
</dbReference>
<keyword evidence="1" id="KW-0472">Membrane</keyword>
<keyword evidence="1" id="KW-1133">Transmembrane helix</keyword>
<accession>A0A0H2LWR3</accession>
<evidence type="ECO:0000313" key="3">
    <source>
        <dbReference type="Proteomes" id="UP000035170"/>
    </source>
</evidence>
<name>A0A0H2LWR3_VARPD</name>
<organism evidence="2 3">
    <name type="scientific">Variovorax paradoxus</name>
    <dbReference type="NCBI Taxonomy" id="34073"/>
    <lineage>
        <taxon>Bacteria</taxon>
        <taxon>Pseudomonadati</taxon>
        <taxon>Pseudomonadota</taxon>
        <taxon>Betaproteobacteria</taxon>
        <taxon>Burkholderiales</taxon>
        <taxon>Comamonadaceae</taxon>
        <taxon>Variovorax</taxon>
    </lineage>
</organism>
<evidence type="ECO:0000256" key="1">
    <source>
        <dbReference type="SAM" id="Phobius"/>
    </source>
</evidence>
<sequence>MTQIHRLRLFRSKTFRESRGFTLVELMVGLVLGMLTVLVITEVTSLAEGKKRTVSSGSDAQVNGALSLYTLQRDIQMAGYGAVGNLEALGCAVKGSFKDPAAPAATPAIEFSPTLAPVVIKDGANGAPDEITVLQSRKANFSAPLLVTKDHAKAGNSFTVKSTFGVAVGDLMVAVPSGGTWDASNWCSVFSVTDDGAATPTETTLDSHHVPHVADGTSKWNSGSVFPDGGYLDKSYLLNMGSLSFNTYSINAAAQSLDVTARTAEAVSATESLYPQIVNMQAMYGKAAAGTGQVSSYDAVAPTTAADWKNVLAIRIAVVARSTQYEKEAVTSAAPSWDVGPNSTVSGATTCGSSKCVELKISHVPDWQHYRYKVYDTIVPLRNMLWNSAATP</sequence>
<comment type="caution">
    <text evidence="2">The sequence shown here is derived from an EMBL/GenBank/DDBJ whole genome shotgun (WGS) entry which is preliminary data.</text>
</comment>
<dbReference type="PATRIC" id="fig|34073.19.peg.4427"/>